<proteinExistence type="predicted"/>
<gene>
    <name evidence="2" type="ORF">SRB5_00880</name>
</gene>
<protein>
    <recommendedName>
        <fullName evidence="1">DUF6916 domain-containing protein</fullName>
    </recommendedName>
</protein>
<name>A0A7K0CB28_9ACTN</name>
<organism evidence="2 3">
    <name type="scientific">Streptomyces smaragdinus</name>
    <dbReference type="NCBI Taxonomy" id="2585196"/>
    <lineage>
        <taxon>Bacteria</taxon>
        <taxon>Bacillati</taxon>
        <taxon>Actinomycetota</taxon>
        <taxon>Actinomycetes</taxon>
        <taxon>Kitasatosporales</taxon>
        <taxon>Streptomycetaceae</taxon>
        <taxon>Streptomyces</taxon>
    </lineage>
</organism>
<dbReference type="Proteomes" id="UP000466345">
    <property type="component" value="Unassembled WGS sequence"/>
</dbReference>
<dbReference type="OrthoDB" id="9889892at2"/>
<dbReference type="EMBL" id="WEGJ01000001">
    <property type="protein sequence ID" value="MQY09984.1"/>
    <property type="molecule type" value="Genomic_DNA"/>
</dbReference>
<dbReference type="RefSeq" id="WP_153449378.1">
    <property type="nucleotide sequence ID" value="NZ_WEGJ01000001.1"/>
</dbReference>
<sequence length="152" mass="15972">MTVTRRAALRRAAALGAALAVPSEVVGAHRAQATGRRVPLYALTTWRTLVGTRMDVAGQPGSALRVAAVRDRAHSTRRNRMPGRGDVFTIRFTGHSGPPLDEGIHTLNAPGLGPLGLFLSPTGPKPDYLALVNTWLPTKGSGKAVDGGPVPR</sequence>
<evidence type="ECO:0000313" key="2">
    <source>
        <dbReference type="EMBL" id="MQY09984.1"/>
    </source>
</evidence>
<dbReference type="PROSITE" id="PS51318">
    <property type="entry name" value="TAT"/>
    <property type="match status" value="1"/>
</dbReference>
<accession>A0A7K0CB28</accession>
<dbReference type="InterPro" id="IPR054209">
    <property type="entry name" value="DUF6916"/>
</dbReference>
<comment type="caution">
    <text evidence="2">The sequence shown here is derived from an EMBL/GenBank/DDBJ whole genome shotgun (WGS) entry which is preliminary data.</text>
</comment>
<dbReference type="InterPro" id="IPR006311">
    <property type="entry name" value="TAT_signal"/>
</dbReference>
<evidence type="ECO:0000313" key="3">
    <source>
        <dbReference type="Proteomes" id="UP000466345"/>
    </source>
</evidence>
<feature type="domain" description="DUF6916" evidence="1">
    <location>
        <begin position="43"/>
        <end position="127"/>
    </location>
</feature>
<evidence type="ECO:0000259" key="1">
    <source>
        <dbReference type="Pfam" id="PF21880"/>
    </source>
</evidence>
<keyword evidence="3" id="KW-1185">Reference proteome</keyword>
<dbReference type="Pfam" id="PF21880">
    <property type="entry name" value="DUF6916"/>
    <property type="match status" value="1"/>
</dbReference>
<dbReference type="AlphaFoldDB" id="A0A7K0CB28"/>
<reference evidence="2 3" key="1">
    <citation type="submission" date="2019-10" db="EMBL/GenBank/DDBJ databases">
        <title>Streptomyces smaragdinus sp. nov. and Streptomyces fabii sp. nov., isolated from the gut of fungus growing-termite Macrotermes natalensis.</title>
        <authorList>
            <person name="Schwitalla J."/>
            <person name="Benndorf R."/>
            <person name="Martin K."/>
            <person name="De Beer W."/>
            <person name="Kaster A.-K."/>
            <person name="Vollmers J."/>
            <person name="Poulsen M."/>
            <person name="Beemelmanns C."/>
        </authorList>
    </citation>
    <scope>NUCLEOTIDE SEQUENCE [LARGE SCALE GENOMIC DNA]</scope>
    <source>
        <strain evidence="2 3">RB5</strain>
    </source>
</reference>